<dbReference type="RefSeq" id="WP_036764044.1">
    <property type="nucleotide sequence ID" value="NZ_AP026780.1"/>
</dbReference>
<dbReference type="Proteomes" id="UP000480943">
    <property type="component" value="Unassembled WGS sequence"/>
</dbReference>
<protein>
    <submittedName>
        <fullName evidence="2">Uncharacterized protein</fullName>
    </submittedName>
</protein>
<evidence type="ECO:0000313" key="4">
    <source>
        <dbReference type="Proteomes" id="UP000533429"/>
    </source>
</evidence>
<reference evidence="1 3" key="1">
    <citation type="submission" date="2019-09" db="EMBL/GenBank/DDBJ databases">
        <title>Photobacterium damselae subsp. damselae CDC-2227-81, a human clinical isolate.</title>
        <authorList>
            <person name="Osorio C.R."/>
        </authorList>
    </citation>
    <scope>NUCLEOTIDE SEQUENCE [LARGE SCALE GENOMIC DNA]</scope>
    <source>
        <strain evidence="1 3">CDC-2227-81</strain>
    </source>
</reference>
<gene>
    <name evidence="1" type="ORF">F6450_16160</name>
    <name evidence="2" type="ORF">HWA77_15765</name>
</gene>
<dbReference type="EMBL" id="VZUQ01000079">
    <property type="protein sequence ID" value="KAB1178142.1"/>
    <property type="molecule type" value="Genomic_DNA"/>
</dbReference>
<evidence type="ECO:0000313" key="3">
    <source>
        <dbReference type="Proteomes" id="UP000480943"/>
    </source>
</evidence>
<dbReference type="AlphaFoldDB" id="A0A5N4FSL8"/>
<dbReference type="EMBL" id="JABXOR010000994">
    <property type="protein sequence ID" value="NVP01669.1"/>
    <property type="molecule type" value="Genomic_DNA"/>
</dbReference>
<organism evidence="2 4">
    <name type="scientific">Photobacterium damselae subsp. damselae</name>
    <name type="common">Listonella damsela</name>
    <dbReference type="NCBI Taxonomy" id="85581"/>
    <lineage>
        <taxon>Bacteria</taxon>
        <taxon>Pseudomonadati</taxon>
        <taxon>Pseudomonadota</taxon>
        <taxon>Gammaproteobacteria</taxon>
        <taxon>Vibrionales</taxon>
        <taxon>Vibrionaceae</taxon>
        <taxon>Photobacterium</taxon>
    </lineage>
</organism>
<evidence type="ECO:0000313" key="1">
    <source>
        <dbReference type="EMBL" id="KAB1178142.1"/>
    </source>
</evidence>
<dbReference type="Proteomes" id="UP000533429">
    <property type="component" value="Unassembled WGS sequence"/>
</dbReference>
<comment type="caution">
    <text evidence="2">The sequence shown here is derived from an EMBL/GenBank/DDBJ whole genome shotgun (WGS) entry which is preliminary data.</text>
</comment>
<evidence type="ECO:0000313" key="2">
    <source>
        <dbReference type="EMBL" id="NVP01669.1"/>
    </source>
</evidence>
<proteinExistence type="predicted"/>
<accession>A0A5N4FSL8</accession>
<name>A0A5N4FSL8_PHODD</name>
<dbReference type="GeneID" id="93397496"/>
<sequence>MTMVSAREFADWLRHRFSEEEVGVSLTREDINMLTGRQNFTLGFINDIHYELMRHGMAFVTDTHREKFYLVPISDRPWKEHLERQFERELFCNVLPLDKSG</sequence>
<reference evidence="2 4" key="2">
    <citation type="submission" date="2020-06" db="EMBL/GenBank/DDBJ databases">
        <title>Photobacterium damselae subsp. damselae comparative genomics.</title>
        <authorList>
            <person name="Osorio C.R."/>
        </authorList>
    </citation>
    <scope>NUCLEOTIDE SEQUENCE [LARGE SCALE GENOMIC DNA]</scope>
    <source>
        <strain evidence="2 4">TW250/03</strain>
    </source>
</reference>